<evidence type="ECO:0000256" key="1">
    <source>
        <dbReference type="SAM" id="MobiDB-lite"/>
    </source>
</evidence>
<gene>
    <name evidence="2" type="ORF">KC01_LOCUS1989</name>
</gene>
<dbReference type="EMBL" id="OZ035823">
    <property type="protein sequence ID" value="CAL1569568.1"/>
    <property type="molecule type" value="Genomic_DNA"/>
</dbReference>
<protein>
    <submittedName>
        <fullName evidence="2">Uncharacterized protein</fullName>
    </submittedName>
</protein>
<evidence type="ECO:0000313" key="2">
    <source>
        <dbReference type="EMBL" id="CAL1569568.1"/>
    </source>
</evidence>
<feature type="region of interest" description="Disordered" evidence="1">
    <location>
        <begin position="102"/>
        <end position="149"/>
    </location>
</feature>
<name>A0AAV2IYA3_KNICA</name>
<dbReference type="AlphaFoldDB" id="A0AAV2IYA3"/>
<feature type="compositionally biased region" description="Pro residues" evidence="1">
    <location>
        <begin position="106"/>
        <end position="119"/>
    </location>
</feature>
<evidence type="ECO:0000313" key="3">
    <source>
        <dbReference type="Proteomes" id="UP001497482"/>
    </source>
</evidence>
<keyword evidence="3" id="KW-1185">Reference proteome</keyword>
<accession>A0AAV2IYA3</accession>
<proteinExistence type="predicted"/>
<dbReference type="Proteomes" id="UP001497482">
    <property type="component" value="Chromosome 1"/>
</dbReference>
<reference evidence="2 3" key="1">
    <citation type="submission" date="2024-04" db="EMBL/GenBank/DDBJ databases">
        <authorList>
            <person name="Waldvogel A.-M."/>
            <person name="Schoenle A."/>
        </authorList>
    </citation>
    <scope>NUCLEOTIDE SEQUENCE [LARGE SCALE GENOMIC DNA]</scope>
</reference>
<sequence>MFGDCSAVFVGFTTFSFVSTSCSELQSRCCRLADRSASSSAPRLDSRLIKRTFITSGSCDTSETDTDQAASVLGVGEGGWGLEAAGGPEVREEQRVMYGIRLTHGLPPPPSTDPPPPHPSSRQGPLSTGEHLDPLHPLRTCQASVDYGN</sequence>
<organism evidence="2 3">
    <name type="scientific">Knipowitschia caucasica</name>
    <name type="common">Caucasian dwarf goby</name>
    <name type="synonym">Pomatoschistus caucasicus</name>
    <dbReference type="NCBI Taxonomy" id="637954"/>
    <lineage>
        <taxon>Eukaryota</taxon>
        <taxon>Metazoa</taxon>
        <taxon>Chordata</taxon>
        <taxon>Craniata</taxon>
        <taxon>Vertebrata</taxon>
        <taxon>Euteleostomi</taxon>
        <taxon>Actinopterygii</taxon>
        <taxon>Neopterygii</taxon>
        <taxon>Teleostei</taxon>
        <taxon>Neoteleostei</taxon>
        <taxon>Acanthomorphata</taxon>
        <taxon>Gobiaria</taxon>
        <taxon>Gobiiformes</taxon>
        <taxon>Gobioidei</taxon>
        <taxon>Gobiidae</taxon>
        <taxon>Gobiinae</taxon>
        <taxon>Knipowitschia</taxon>
    </lineage>
</organism>